<dbReference type="SMART" id="SM00181">
    <property type="entry name" value="EGF"/>
    <property type="match status" value="1"/>
</dbReference>
<dbReference type="PANTHER" id="PTHR47961:SF12">
    <property type="entry name" value="HELICASE POLQ-LIKE"/>
    <property type="match status" value="1"/>
</dbReference>
<dbReference type="InterPro" id="IPR000152">
    <property type="entry name" value="EGF-type_Asp/Asn_hydroxyl_site"/>
</dbReference>
<dbReference type="SUPFAM" id="SSF52540">
    <property type="entry name" value="P-loop containing nucleoside triphosphate hydrolases"/>
    <property type="match status" value="1"/>
</dbReference>
<evidence type="ECO:0000256" key="12">
    <source>
        <dbReference type="ARBA" id="ARBA00023242"/>
    </source>
</evidence>
<dbReference type="InterPro" id="IPR014001">
    <property type="entry name" value="Helicase_ATP-bd"/>
</dbReference>
<evidence type="ECO:0000256" key="1">
    <source>
        <dbReference type="ARBA" id="ARBA00004123"/>
    </source>
</evidence>
<dbReference type="Proteomes" id="UP000095280">
    <property type="component" value="Unplaced"/>
</dbReference>
<feature type="domain" description="EGF-like" evidence="16">
    <location>
        <begin position="1480"/>
        <end position="1524"/>
    </location>
</feature>
<dbReference type="GO" id="GO:0005634">
    <property type="term" value="C:nucleus"/>
    <property type="evidence" value="ECO:0007669"/>
    <property type="project" value="UniProtKB-SubCell"/>
</dbReference>
<keyword evidence="11" id="KW-0234">DNA repair</keyword>
<keyword evidence="12" id="KW-0539">Nucleus</keyword>
<feature type="region of interest" description="Disordered" evidence="14">
    <location>
        <begin position="1331"/>
        <end position="1365"/>
    </location>
</feature>
<dbReference type="GO" id="GO:0003676">
    <property type="term" value="F:nucleic acid binding"/>
    <property type="evidence" value="ECO:0007669"/>
    <property type="project" value="InterPro"/>
</dbReference>
<dbReference type="Pfam" id="PF21099">
    <property type="entry name" value="POLQ_helical"/>
    <property type="match status" value="1"/>
</dbReference>
<dbReference type="PROSITE" id="PS00010">
    <property type="entry name" value="ASX_HYDROXYL"/>
    <property type="match status" value="1"/>
</dbReference>
<keyword evidence="10" id="KW-1015">Disulfide bond</keyword>
<evidence type="ECO:0000256" key="2">
    <source>
        <dbReference type="ARBA" id="ARBA00022536"/>
    </source>
</evidence>
<dbReference type="GO" id="GO:0016787">
    <property type="term" value="F:hydrolase activity"/>
    <property type="evidence" value="ECO:0007669"/>
    <property type="project" value="UniProtKB-KW"/>
</dbReference>
<feature type="domain" description="Helicase C-terminal" evidence="18">
    <location>
        <begin position="665"/>
        <end position="881"/>
    </location>
</feature>
<name>A0A1I8HQX6_9PLAT</name>
<dbReference type="Pfam" id="PF12947">
    <property type="entry name" value="EGF_3"/>
    <property type="match status" value="1"/>
</dbReference>
<dbReference type="Gene3D" id="1.10.3380.20">
    <property type="match status" value="1"/>
</dbReference>
<keyword evidence="8" id="KW-0347">Helicase</keyword>
<dbReference type="CDD" id="cd18026">
    <property type="entry name" value="DEXHc_POLQ-like"/>
    <property type="match status" value="1"/>
</dbReference>
<dbReference type="Gene3D" id="2.10.25.10">
    <property type="entry name" value="Laminin"/>
    <property type="match status" value="1"/>
</dbReference>
<comment type="caution">
    <text evidence="13">Lacks conserved residue(s) required for the propagation of feature annotation.</text>
</comment>
<dbReference type="SUPFAM" id="SSF158702">
    <property type="entry name" value="Sec63 N-terminal domain-like"/>
    <property type="match status" value="1"/>
</dbReference>
<evidence type="ECO:0000256" key="6">
    <source>
        <dbReference type="ARBA" id="ARBA00022763"/>
    </source>
</evidence>
<dbReference type="InterPro" id="IPR050474">
    <property type="entry name" value="Hel308_SKI2-like"/>
</dbReference>
<evidence type="ECO:0000256" key="7">
    <source>
        <dbReference type="ARBA" id="ARBA00022801"/>
    </source>
</evidence>
<keyword evidence="19" id="KW-1185">Reference proteome</keyword>
<evidence type="ECO:0000313" key="20">
    <source>
        <dbReference type="WBParaSite" id="maker-uti_cns_0007396-snap-gene-0.2-mRNA-1"/>
    </source>
</evidence>
<dbReference type="InterPro" id="IPR001650">
    <property type="entry name" value="Helicase_C-like"/>
</dbReference>
<keyword evidence="15" id="KW-0472">Membrane</keyword>
<keyword evidence="3" id="KW-0732">Signal</keyword>
<dbReference type="SUPFAM" id="SSF57196">
    <property type="entry name" value="EGF/Laminin"/>
    <property type="match status" value="1"/>
</dbReference>
<dbReference type="InterPro" id="IPR011545">
    <property type="entry name" value="DEAD/DEAH_box_helicase_dom"/>
</dbReference>
<evidence type="ECO:0000256" key="15">
    <source>
        <dbReference type="SAM" id="Phobius"/>
    </source>
</evidence>
<dbReference type="GO" id="GO:0004386">
    <property type="term" value="F:helicase activity"/>
    <property type="evidence" value="ECO:0007669"/>
    <property type="project" value="UniProtKB-KW"/>
</dbReference>
<reference evidence="20" key="1">
    <citation type="submission" date="2016-11" db="UniProtKB">
        <authorList>
            <consortium name="WormBaseParasite"/>
        </authorList>
    </citation>
    <scope>IDENTIFICATION</scope>
</reference>
<evidence type="ECO:0000256" key="13">
    <source>
        <dbReference type="PROSITE-ProRule" id="PRU00076"/>
    </source>
</evidence>
<dbReference type="WBParaSite" id="maker-uti_cns_0007396-snap-gene-0.2-mRNA-1">
    <property type="protein sequence ID" value="maker-uti_cns_0007396-snap-gene-0.2-mRNA-1"/>
    <property type="gene ID" value="maker-uti_cns_0007396-snap-gene-0.2"/>
</dbReference>
<evidence type="ECO:0000259" key="18">
    <source>
        <dbReference type="PROSITE" id="PS51194"/>
    </source>
</evidence>
<dbReference type="CDD" id="cd00054">
    <property type="entry name" value="EGF_CA"/>
    <property type="match status" value="1"/>
</dbReference>
<dbReference type="PANTHER" id="PTHR47961">
    <property type="entry name" value="DNA POLYMERASE THETA, PUTATIVE (AFU_ORTHOLOGUE AFUA_1G05260)-RELATED"/>
    <property type="match status" value="1"/>
</dbReference>
<dbReference type="Gene3D" id="1.10.150.20">
    <property type="entry name" value="5' to 3' exonuclease, C-terminal subdomain"/>
    <property type="match status" value="1"/>
</dbReference>
<comment type="subcellular location">
    <subcellularLocation>
        <location evidence="1">Nucleus</location>
    </subcellularLocation>
</comment>
<feature type="compositionally biased region" description="Polar residues" evidence="14">
    <location>
        <begin position="333"/>
        <end position="345"/>
    </location>
</feature>
<keyword evidence="2 13" id="KW-0245">EGF-like domain</keyword>
<evidence type="ECO:0000256" key="9">
    <source>
        <dbReference type="ARBA" id="ARBA00022840"/>
    </source>
</evidence>
<evidence type="ECO:0000313" key="19">
    <source>
        <dbReference type="Proteomes" id="UP000095280"/>
    </source>
</evidence>
<dbReference type="FunFam" id="2.10.25.10:FF:000038">
    <property type="entry name" value="Fibrillin 2"/>
    <property type="match status" value="1"/>
</dbReference>
<feature type="compositionally biased region" description="Polar residues" evidence="14">
    <location>
        <begin position="263"/>
        <end position="272"/>
    </location>
</feature>
<keyword evidence="5" id="KW-0547">Nucleotide-binding</keyword>
<dbReference type="PROSITE" id="PS51192">
    <property type="entry name" value="HELICASE_ATP_BIND_1"/>
    <property type="match status" value="1"/>
</dbReference>
<accession>A0A1I8HQX6</accession>
<keyword evidence="6" id="KW-0227">DNA damage</keyword>
<dbReference type="FunFam" id="3.40.50.300:FF:000813">
    <property type="entry name" value="helicase POLQ-like isoform X1"/>
    <property type="match status" value="1"/>
</dbReference>
<keyword evidence="4" id="KW-0677">Repeat</keyword>
<dbReference type="GO" id="GO:0005524">
    <property type="term" value="F:ATP binding"/>
    <property type="evidence" value="ECO:0007669"/>
    <property type="project" value="UniProtKB-KW"/>
</dbReference>
<feature type="compositionally biased region" description="Polar residues" evidence="14">
    <location>
        <begin position="352"/>
        <end position="362"/>
    </location>
</feature>
<feature type="region of interest" description="Disordered" evidence="14">
    <location>
        <begin position="333"/>
        <end position="363"/>
    </location>
</feature>
<dbReference type="PROSITE" id="PS51194">
    <property type="entry name" value="HELICASE_CTER"/>
    <property type="match status" value="1"/>
</dbReference>
<dbReference type="GO" id="GO:0006281">
    <property type="term" value="P:DNA repair"/>
    <property type="evidence" value="ECO:0007669"/>
    <property type="project" value="UniProtKB-KW"/>
</dbReference>
<dbReference type="PROSITE" id="PS01187">
    <property type="entry name" value="EGF_CA"/>
    <property type="match status" value="1"/>
</dbReference>
<dbReference type="Pfam" id="PF00271">
    <property type="entry name" value="Helicase_C"/>
    <property type="match status" value="1"/>
</dbReference>
<sequence length="1608" mass="172601">GQFASIAKVSTASSGNLCRATSRRTEGGAAAARSADNVKTAEHAAASVVVQNLTILYSRFNEPADIKSATAPLLDGCCCIFIAELPICDPDDPIFAVGGGGGGGHLAIVALVMVHSNSVKGENAPPPPAPPPAPICCGVIIAMLAAICSAVLVLFVAGFYVHDSLADVVLDAVQHLALVVHHMLPSRPLATPAGSRKSSPSQPLAAPAGSCKSLPSRPLVVLVGSRKTSPSWPLVALVGSCKTSPSRPLAALAAEKQMLQQQCRKRFTGTQSHPRKQPLFASKSPYSKPVGISKPPPGHQLHHVTDSPARKQPRTVFRFGLDKDSPKLLLESQQTGTENVTNSEPDSCPAANGQSSSSNRVQSDVIELEEAELEPSNQSESRGQQQQLSNNANINSCNEFFGLPMFVKDLLKKHKGIDKLYDWQTDCLSMPAVQSGGNLVYSLPTSGGKTLVAELLILQQLLVNGRDALFVLPFVSIVQEKVLSTSALGLELGFLVEEYAHHKGRLPPVKRRNRKTLYIATIEKALALVNSLIEEKRIEELGIVVVDELHMIGESGRGSTLESLITKIRFCSPRSRLVGMSATLSNLDQLASCLKASLFTGNFRPVQLKEYVKIEDTIYRLVTNSPQSNLDESSSSMTFVRRLNHDSFVGRLYPDKASRAADPDLLCGLVLEVIPAKSCLVFCQSKKSCESVANLLAKYLPRRLATASGVGDDVYRRRQALFKRLRTEDCDTGGGSGSNGSSGRFCPVLAATLPFGVAYHHSGLTAEERRCLEDAFAEGTLCVICCTSTLAAGVNLPAKRVIVRSPMVGAAFIGLAQYLQMVGRAGRAGLDTEGESVTIVPGRDRLRFMQMRSDTGMLRCRSRLHEGAALQSLILSSLTLGLARCRDDITSLLACSFWAVQAQPGELAEAIDTCLTRLDALKLLGSAPASKAGQEQQSAPQPQSSPSASLTASQLAVACVKGCVEPERANNVLAELNQALGSLQLDSYVHLLWLVVPPEYLPASSSSSTSASYGDLAGLADSARRLPALLDSLAPAERRAIEACAGLGEAMAMRLAAGRAPTAEQLPRLRRAQLTLVLLCLWRGDSVWRVSDRFSLTRGFVQQLLTSAAATASGLAQFVQPFDQLWGLQRLLPDFSQRLAHCVSPELLPLMQLPAVRRGRARQLYQAGFTSLSKIAASNARELSAGVAHLPVGQARRMVAAARMLVQDAAESLQSEARDLLDGVAGKLQLQQPQPPQPDGTLTPLKAANGSCDDFNEIGDKQQVRAQFAVSTSTQVAKDHVYHRECGAKFCNSSAQETSQRKEDMHELSNSARKLAAGAASVETQLIEQQRELPQVGQSAVTSSQGTTHHHQQPQQHSGPHQFRSSMRPKLTLANLTLLSMCSLLGLCSAAAGLCRLLSGHEEVRISLPKVDLPNLSESAANAVINSVAMETDSGSDCLKKPDCRIALGQGRLGCRPDRPWHCLCTRGFRFYPPTGACVDIDECATAEDAGRAACSRDAVCTNLVGSYACACRPGYYGNGLTCHICEHCPLGFYEAEYCMSTGQRRCLESRTQILAQSTGLIIESVASQRARWSRSLVANGNGDEQSFTWVSSWQRKKKKLIIFCLPC</sequence>
<protein>
    <submittedName>
        <fullName evidence="20">DNA polymerase theta</fullName>
    </submittedName>
</protein>
<keyword evidence="15" id="KW-1133">Transmembrane helix</keyword>
<evidence type="ECO:0000256" key="4">
    <source>
        <dbReference type="ARBA" id="ARBA00022737"/>
    </source>
</evidence>
<evidence type="ECO:0000256" key="11">
    <source>
        <dbReference type="ARBA" id="ARBA00023204"/>
    </source>
</evidence>
<evidence type="ECO:0000256" key="10">
    <source>
        <dbReference type="ARBA" id="ARBA00023157"/>
    </source>
</evidence>
<dbReference type="Gene3D" id="3.40.50.300">
    <property type="entry name" value="P-loop containing nucleotide triphosphate hydrolases"/>
    <property type="match status" value="2"/>
</dbReference>
<keyword evidence="15" id="KW-0812">Transmembrane</keyword>
<dbReference type="SMART" id="SM00490">
    <property type="entry name" value="HELICc"/>
    <property type="match status" value="1"/>
</dbReference>
<evidence type="ECO:0000259" key="16">
    <source>
        <dbReference type="PROSITE" id="PS50026"/>
    </source>
</evidence>
<dbReference type="CDD" id="cd18795">
    <property type="entry name" value="SF2_C_Ski2"/>
    <property type="match status" value="1"/>
</dbReference>
<feature type="region of interest" description="Disordered" evidence="14">
    <location>
        <begin position="263"/>
        <end position="312"/>
    </location>
</feature>
<dbReference type="SMART" id="SM00487">
    <property type="entry name" value="DEXDc"/>
    <property type="match status" value="1"/>
</dbReference>
<evidence type="ECO:0000256" key="14">
    <source>
        <dbReference type="SAM" id="MobiDB-lite"/>
    </source>
</evidence>
<dbReference type="InterPro" id="IPR024731">
    <property type="entry name" value="NELL2-like_EGF"/>
</dbReference>
<dbReference type="GO" id="GO:0005509">
    <property type="term" value="F:calcium ion binding"/>
    <property type="evidence" value="ECO:0007669"/>
    <property type="project" value="InterPro"/>
</dbReference>
<feature type="compositionally biased region" description="Low complexity" evidence="14">
    <location>
        <begin position="1342"/>
        <end position="1362"/>
    </location>
</feature>
<dbReference type="InterPro" id="IPR000742">
    <property type="entry name" value="EGF"/>
</dbReference>
<keyword evidence="7" id="KW-0378">Hydrolase</keyword>
<dbReference type="PROSITE" id="PS01186">
    <property type="entry name" value="EGF_2"/>
    <property type="match status" value="1"/>
</dbReference>
<evidence type="ECO:0000256" key="3">
    <source>
        <dbReference type="ARBA" id="ARBA00022729"/>
    </source>
</evidence>
<dbReference type="SMART" id="SM00179">
    <property type="entry name" value="EGF_CA"/>
    <property type="match status" value="1"/>
</dbReference>
<dbReference type="Pfam" id="PF00270">
    <property type="entry name" value="DEAD"/>
    <property type="match status" value="1"/>
</dbReference>
<evidence type="ECO:0000259" key="17">
    <source>
        <dbReference type="PROSITE" id="PS51192"/>
    </source>
</evidence>
<feature type="transmembrane region" description="Helical" evidence="15">
    <location>
        <begin position="135"/>
        <end position="161"/>
    </location>
</feature>
<dbReference type="InterPro" id="IPR018097">
    <property type="entry name" value="EGF_Ca-bd_CS"/>
</dbReference>
<evidence type="ECO:0000256" key="5">
    <source>
        <dbReference type="ARBA" id="ARBA00022741"/>
    </source>
</evidence>
<dbReference type="InterPro" id="IPR027417">
    <property type="entry name" value="P-loop_NTPase"/>
</dbReference>
<keyword evidence="9" id="KW-0067">ATP-binding</keyword>
<dbReference type="InterPro" id="IPR001881">
    <property type="entry name" value="EGF-like_Ca-bd_dom"/>
</dbReference>
<dbReference type="InterPro" id="IPR048960">
    <property type="entry name" value="POLQ-like_helical"/>
</dbReference>
<dbReference type="PROSITE" id="PS50026">
    <property type="entry name" value="EGF_3"/>
    <property type="match status" value="1"/>
</dbReference>
<proteinExistence type="predicted"/>
<feature type="domain" description="Helicase ATP-binding" evidence="17">
    <location>
        <begin position="430"/>
        <end position="602"/>
    </location>
</feature>
<organism evidence="19 20">
    <name type="scientific">Macrostomum lignano</name>
    <dbReference type="NCBI Taxonomy" id="282301"/>
    <lineage>
        <taxon>Eukaryota</taxon>
        <taxon>Metazoa</taxon>
        <taxon>Spiralia</taxon>
        <taxon>Lophotrochozoa</taxon>
        <taxon>Platyhelminthes</taxon>
        <taxon>Rhabditophora</taxon>
        <taxon>Macrostomorpha</taxon>
        <taxon>Macrostomida</taxon>
        <taxon>Macrostomidae</taxon>
        <taxon>Macrostomum</taxon>
    </lineage>
</organism>
<evidence type="ECO:0000256" key="8">
    <source>
        <dbReference type="ARBA" id="ARBA00022806"/>
    </source>
</evidence>
<feature type="region of interest" description="Disordered" evidence="14">
    <location>
        <begin position="190"/>
        <end position="211"/>
    </location>
</feature>